<organism evidence="7 8">
    <name type="scientific">Sphaerisporangium aureirubrum</name>
    <dbReference type="NCBI Taxonomy" id="1544736"/>
    <lineage>
        <taxon>Bacteria</taxon>
        <taxon>Bacillati</taxon>
        <taxon>Actinomycetota</taxon>
        <taxon>Actinomycetes</taxon>
        <taxon>Streptosporangiales</taxon>
        <taxon>Streptosporangiaceae</taxon>
        <taxon>Sphaerisporangium</taxon>
    </lineage>
</organism>
<comment type="caution">
    <text evidence="7">The sequence shown here is derived from an EMBL/GenBank/DDBJ whole genome shotgun (WGS) entry which is preliminary data.</text>
</comment>
<dbReference type="InterPro" id="IPR057326">
    <property type="entry name" value="KR_dom"/>
</dbReference>
<evidence type="ECO:0000256" key="4">
    <source>
        <dbReference type="SAM" id="MobiDB-lite"/>
    </source>
</evidence>
<gene>
    <name evidence="7" type="ORF">ACFP1K_01095</name>
</gene>
<dbReference type="SMART" id="SM00822">
    <property type="entry name" value="PKS_KR"/>
    <property type="match status" value="1"/>
</dbReference>
<dbReference type="SUPFAM" id="SSF51735">
    <property type="entry name" value="NAD(P)-binding Rossmann-fold domains"/>
    <property type="match status" value="1"/>
</dbReference>
<evidence type="ECO:0000313" key="8">
    <source>
        <dbReference type="Proteomes" id="UP001596137"/>
    </source>
</evidence>
<proteinExistence type="inferred from homology"/>
<keyword evidence="5" id="KW-1133">Transmembrane helix</keyword>
<keyword evidence="5" id="KW-0472">Membrane</keyword>
<dbReference type="GO" id="GO:0016491">
    <property type="term" value="F:oxidoreductase activity"/>
    <property type="evidence" value="ECO:0007669"/>
    <property type="project" value="UniProtKB-KW"/>
</dbReference>
<protein>
    <submittedName>
        <fullName evidence="7">SDR family NAD(P)-dependent oxidoreductase</fullName>
        <ecNumber evidence="7">1.1.1.-</ecNumber>
    </submittedName>
</protein>
<dbReference type="InterPro" id="IPR036291">
    <property type="entry name" value="NAD(P)-bd_dom_sf"/>
</dbReference>
<reference evidence="8" key="1">
    <citation type="journal article" date="2019" name="Int. J. Syst. Evol. Microbiol.">
        <title>The Global Catalogue of Microorganisms (GCM) 10K type strain sequencing project: providing services to taxonomists for standard genome sequencing and annotation.</title>
        <authorList>
            <consortium name="The Broad Institute Genomics Platform"/>
            <consortium name="The Broad Institute Genome Sequencing Center for Infectious Disease"/>
            <person name="Wu L."/>
            <person name="Ma J."/>
        </authorList>
    </citation>
    <scope>NUCLEOTIDE SEQUENCE [LARGE SCALE GENOMIC DNA]</scope>
    <source>
        <strain evidence="8">JCM 30346</strain>
    </source>
</reference>
<dbReference type="EMBL" id="JBHSRF010000001">
    <property type="protein sequence ID" value="MFC6079738.1"/>
    <property type="molecule type" value="Genomic_DNA"/>
</dbReference>
<dbReference type="PANTHER" id="PTHR24321">
    <property type="entry name" value="DEHYDROGENASES, SHORT CHAIN"/>
    <property type="match status" value="1"/>
</dbReference>
<accession>A0ABW1N8K1</accession>
<comment type="similarity">
    <text evidence="1">Belongs to the short-chain dehydrogenases/reductases (SDR) family.</text>
</comment>
<feature type="transmembrane region" description="Helical" evidence="5">
    <location>
        <begin position="40"/>
        <end position="64"/>
    </location>
</feature>
<keyword evidence="2 7" id="KW-0560">Oxidoreductase</keyword>
<dbReference type="RefSeq" id="WP_380746082.1">
    <property type="nucleotide sequence ID" value="NZ_JBHSRF010000001.1"/>
</dbReference>
<dbReference type="PANTHER" id="PTHR24321:SF8">
    <property type="entry name" value="ESTRADIOL 17-BETA-DEHYDROGENASE 8-RELATED"/>
    <property type="match status" value="1"/>
</dbReference>
<name>A0ABW1N8K1_9ACTN</name>
<sequence>MTTHENEPPGPGPASNLAEPASPAGGPVQQAAKAGRGRRAFFGLAAVAAGAAGFAGAVGIPPYLTPPPTTPPPTPPPRARFAGKVVLITGATSGIGEATAKAFAAEGAKVAFCGRRAELGKQVERAIRERGGTARYIRADVRDPDQLRGFINATVTMYGALDVAFNNAGITRTAPLHEMTLENWTDVDHTNTRGVFLSIKYEIPHMLTAGHGVIICTTSESRRPGGTAYTASKQAIKGIVDTAAMDYGPKGIRINAIAPGTTDTPLVRPPGLPDPVWQAFKRAWGPLNVSALGRMATPQEIAQAVVSLATDDFSYMAGSTVLVAGAPQSGAPIQMPPGFPAPR</sequence>
<evidence type="ECO:0000313" key="7">
    <source>
        <dbReference type="EMBL" id="MFC6079738.1"/>
    </source>
</evidence>
<keyword evidence="3" id="KW-0520">NAD</keyword>
<evidence type="ECO:0000256" key="1">
    <source>
        <dbReference type="ARBA" id="ARBA00006484"/>
    </source>
</evidence>
<feature type="region of interest" description="Disordered" evidence="4">
    <location>
        <begin position="1"/>
        <end position="33"/>
    </location>
</feature>
<keyword evidence="8" id="KW-1185">Reference proteome</keyword>
<evidence type="ECO:0000256" key="5">
    <source>
        <dbReference type="SAM" id="Phobius"/>
    </source>
</evidence>
<dbReference type="InterPro" id="IPR002347">
    <property type="entry name" value="SDR_fam"/>
</dbReference>
<evidence type="ECO:0000256" key="2">
    <source>
        <dbReference type="ARBA" id="ARBA00023002"/>
    </source>
</evidence>
<dbReference type="Pfam" id="PF13561">
    <property type="entry name" value="adh_short_C2"/>
    <property type="match status" value="1"/>
</dbReference>
<dbReference type="EC" id="1.1.1.-" evidence="7"/>
<dbReference type="Gene3D" id="3.40.50.720">
    <property type="entry name" value="NAD(P)-binding Rossmann-like Domain"/>
    <property type="match status" value="1"/>
</dbReference>
<dbReference type="PRINTS" id="PR00081">
    <property type="entry name" value="GDHRDH"/>
</dbReference>
<evidence type="ECO:0000256" key="3">
    <source>
        <dbReference type="ARBA" id="ARBA00023027"/>
    </source>
</evidence>
<dbReference type="CDD" id="cd05233">
    <property type="entry name" value="SDR_c"/>
    <property type="match status" value="1"/>
</dbReference>
<keyword evidence="5" id="KW-0812">Transmembrane</keyword>
<evidence type="ECO:0000259" key="6">
    <source>
        <dbReference type="SMART" id="SM00822"/>
    </source>
</evidence>
<feature type="domain" description="Ketoreductase" evidence="6">
    <location>
        <begin position="84"/>
        <end position="250"/>
    </location>
</feature>
<dbReference type="Proteomes" id="UP001596137">
    <property type="component" value="Unassembled WGS sequence"/>
</dbReference>